<accession>A0AAW2G200</accession>
<gene>
    <name evidence="1" type="ORF">PUN28_008247</name>
</gene>
<evidence type="ECO:0000313" key="2">
    <source>
        <dbReference type="Proteomes" id="UP001430953"/>
    </source>
</evidence>
<keyword evidence="2" id="KW-1185">Reference proteome</keyword>
<name>A0AAW2G200_9HYME</name>
<protein>
    <submittedName>
        <fullName evidence="1">Uncharacterized protein</fullName>
    </submittedName>
</protein>
<reference evidence="1 2" key="1">
    <citation type="submission" date="2023-03" db="EMBL/GenBank/DDBJ databases">
        <title>High recombination rates correlate with genetic variation in Cardiocondyla obscurior ants.</title>
        <authorList>
            <person name="Errbii M."/>
        </authorList>
    </citation>
    <scope>NUCLEOTIDE SEQUENCE [LARGE SCALE GENOMIC DNA]</scope>
    <source>
        <strain evidence="1">Alpha-2009</strain>
        <tissue evidence="1">Whole body</tissue>
    </source>
</reference>
<dbReference type="Proteomes" id="UP001430953">
    <property type="component" value="Unassembled WGS sequence"/>
</dbReference>
<proteinExistence type="predicted"/>
<evidence type="ECO:0000313" key="1">
    <source>
        <dbReference type="EMBL" id="KAL0120420.1"/>
    </source>
</evidence>
<comment type="caution">
    <text evidence="1">The sequence shown here is derived from an EMBL/GenBank/DDBJ whole genome shotgun (WGS) entry which is preliminary data.</text>
</comment>
<organism evidence="1 2">
    <name type="scientific">Cardiocondyla obscurior</name>
    <dbReference type="NCBI Taxonomy" id="286306"/>
    <lineage>
        <taxon>Eukaryota</taxon>
        <taxon>Metazoa</taxon>
        <taxon>Ecdysozoa</taxon>
        <taxon>Arthropoda</taxon>
        <taxon>Hexapoda</taxon>
        <taxon>Insecta</taxon>
        <taxon>Pterygota</taxon>
        <taxon>Neoptera</taxon>
        <taxon>Endopterygota</taxon>
        <taxon>Hymenoptera</taxon>
        <taxon>Apocrita</taxon>
        <taxon>Aculeata</taxon>
        <taxon>Formicoidea</taxon>
        <taxon>Formicidae</taxon>
        <taxon>Myrmicinae</taxon>
        <taxon>Cardiocondyla</taxon>
    </lineage>
</organism>
<sequence>MKRSQDIKQCINNHIGNTISITPFLQKFQNVLTGESMVCKISSRYLMVNTAPIHCYCYCYHKFQNKIVNSF</sequence>
<dbReference type="AlphaFoldDB" id="A0AAW2G200"/>
<dbReference type="EMBL" id="JADYXP020000007">
    <property type="protein sequence ID" value="KAL0120420.1"/>
    <property type="molecule type" value="Genomic_DNA"/>
</dbReference>